<feature type="domain" description="SUF system FeS cluster assembly SufBD core" evidence="1">
    <location>
        <begin position="165"/>
        <end position="387"/>
    </location>
</feature>
<protein>
    <submittedName>
        <fullName evidence="2">Fe-S cluster assembly protein SufD</fullName>
    </submittedName>
</protein>
<reference evidence="2 3" key="1">
    <citation type="submission" date="2022-06" db="EMBL/GenBank/DDBJ databases">
        <title>Endosaccharibacter gen. nov., sp. nov., endophytic bacteria isolated from sugarcane.</title>
        <authorList>
            <person name="Pitiwittayakul N."/>
            <person name="Yukphan P."/>
            <person name="Charoenyingcharoen P."/>
            <person name="Tanasupawat S."/>
        </authorList>
    </citation>
    <scope>NUCLEOTIDE SEQUENCE [LARGE SCALE GENOMIC DNA]</scope>
    <source>
        <strain evidence="2 3">KSS8</strain>
    </source>
</reference>
<dbReference type="EMBL" id="JAMSKV010000003">
    <property type="protein sequence ID" value="MCQ8277698.1"/>
    <property type="molecule type" value="Genomic_DNA"/>
</dbReference>
<accession>A0ABT1W782</accession>
<name>A0ABT1W782_9PROT</name>
<dbReference type="NCBIfam" id="TIGR01981">
    <property type="entry name" value="sufD"/>
    <property type="match status" value="1"/>
</dbReference>
<dbReference type="Proteomes" id="UP001524587">
    <property type="component" value="Unassembled WGS sequence"/>
</dbReference>
<comment type="caution">
    <text evidence="2">The sequence shown here is derived from an EMBL/GenBank/DDBJ whole genome shotgun (WGS) entry which is preliminary data.</text>
</comment>
<sequence>MNALAPSAAGRDNAARFVAEYQGKRGRLGDLAARDAAGDWLSRHGLPRRTEEAFKYTDLRPLWERDRPAEPSGAGFAPALLDSLFERAGLDRDWPRLVFVNGQLDAALSSTQSGGFAGVGGDTPDHAVVALNTMLAEDGASLHVPAGTDAGRLVIVSLCGPGTDAHLRHRVVLERGAKLSLIEIASGEGSYAGTVVSEITVREEAALEHVRLQQDAADAVSLSHVRATVAERASYDGFNLALGAAVARHEVRARLEGSYGIVHVNGAQLLGGTQVADLTSAIVHAAPHTSSRQTVKNVLTGRARGVFQGKILVNRIAQKTDGYQMNQALLLSEEAEIDAKPELEIFADDVKCSHGATAGALDEEQMFYLRSRGVPRAEARAILVRAFLEDAFDLVADEPVRALLEQATEGWWDGADALGAS</sequence>
<dbReference type="InterPro" id="IPR055346">
    <property type="entry name" value="Fe-S_cluster_assembly_SufBD"/>
</dbReference>
<evidence type="ECO:0000259" key="1">
    <source>
        <dbReference type="Pfam" id="PF01458"/>
    </source>
</evidence>
<organism evidence="2 3">
    <name type="scientific">Endosaccharibacter trunci</name>
    <dbReference type="NCBI Taxonomy" id="2812733"/>
    <lineage>
        <taxon>Bacteria</taxon>
        <taxon>Pseudomonadati</taxon>
        <taxon>Pseudomonadota</taxon>
        <taxon>Alphaproteobacteria</taxon>
        <taxon>Acetobacterales</taxon>
        <taxon>Acetobacteraceae</taxon>
        <taxon>Endosaccharibacter</taxon>
    </lineage>
</organism>
<dbReference type="RefSeq" id="WP_422863153.1">
    <property type="nucleotide sequence ID" value="NZ_JAMSKV010000003.1"/>
</dbReference>
<evidence type="ECO:0000313" key="3">
    <source>
        <dbReference type="Proteomes" id="UP001524587"/>
    </source>
</evidence>
<gene>
    <name evidence="2" type="primary">sufD</name>
    <name evidence="2" type="ORF">NFI95_04455</name>
</gene>
<dbReference type="InterPro" id="IPR011542">
    <property type="entry name" value="SUF_FeS_clus_asmbl_SufD"/>
</dbReference>
<dbReference type="InterPro" id="IPR000825">
    <property type="entry name" value="SUF_FeS_clus_asmbl_SufBD_core"/>
</dbReference>
<dbReference type="PANTHER" id="PTHR43575">
    <property type="entry name" value="PROTEIN ABCI7, CHLOROPLASTIC"/>
    <property type="match status" value="1"/>
</dbReference>
<dbReference type="InterPro" id="IPR037284">
    <property type="entry name" value="SUF_FeS_clus_asmbl_SufBD_sf"/>
</dbReference>
<evidence type="ECO:0000313" key="2">
    <source>
        <dbReference type="EMBL" id="MCQ8277698.1"/>
    </source>
</evidence>
<proteinExistence type="predicted"/>
<dbReference type="Pfam" id="PF01458">
    <property type="entry name" value="SUFBD_core"/>
    <property type="match status" value="1"/>
</dbReference>
<dbReference type="PANTHER" id="PTHR43575:SF1">
    <property type="entry name" value="PROTEIN ABCI7, CHLOROPLASTIC"/>
    <property type="match status" value="1"/>
</dbReference>
<keyword evidence="3" id="KW-1185">Reference proteome</keyword>
<dbReference type="SUPFAM" id="SSF101960">
    <property type="entry name" value="Stabilizer of iron transporter SufD"/>
    <property type="match status" value="1"/>
</dbReference>